<evidence type="ECO:0000313" key="12">
    <source>
        <dbReference type="Proteomes" id="UP000001514"/>
    </source>
</evidence>
<keyword evidence="5" id="KW-0677">Repeat</keyword>
<comment type="subcellular location">
    <subcellularLocation>
        <location evidence="1">Plastid</location>
        <location evidence="1">Chloroplast</location>
    </subcellularLocation>
</comment>
<dbReference type="GO" id="GO:0003729">
    <property type="term" value="F:mRNA binding"/>
    <property type="evidence" value="ECO:0000318"/>
    <property type="project" value="GO_Central"/>
</dbReference>
<name>D8QNN8_SELML</name>
<dbReference type="InterPro" id="IPR000504">
    <property type="entry name" value="RRM_dom"/>
</dbReference>
<evidence type="ECO:0000256" key="5">
    <source>
        <dbReference type="ARBA" id="ARBA00022737"/>
    </source>
</evidence>
<dbReference type="OMA" id="HVDIFTV"/>
<dbReference type="KEGG" id="smo:SELMODRAFT_15428"/>
<dbReference type="InterPro" id="IPR048289">
    <property type="entry name" value="RRM2_NsCP33-like"/>
</dbReference>
<evidence type="ECO:0000256" key="7">
    <source>
        <dbReference type="ARBA" id="ARBA00023274"/>
    </source>
</evidence>
<dbReference type="SMART" id="SM00360">
    <property type="entry name" value="RRM"/>
    <property type="match status" value="2"/>
</dbReference>
<feature type="domain" description="RRM" evidence="9">
    <location>
        <begin position="18"/>
        <end position="96"/>
    </location>
</feature>
<keyword evidence="4" id="KW-0507">mRNA processing</keyword>
<dbReference type="GO" id="GO:0009507">
    <property type="term" value="C:chloroplast"/>
    <property type="evidence" value="ECO:0007669"/>
    <property type="project" value="UniProtKB-SubCell"/>
</dbReference>
<dbReference type="FunCoup" id="D8QNN8">
    <property type="interactions" value="2891"/>
</dbReference>
<evidence type="ECO:0000313" key="11">
    <source>
        <dbReference type="EMBL" id="EFJ38139.1"/>
    </source>
</evidence>
<dbReference type="KEGG" id="smo:SELMODRAFT_25552"/>
<evidence type="ECO:0000256" key="4">
    <source>
        <dbReference type="ARBA" id="ARBA00022664"/>
    </source>
</evidence>
<gene>
    <name evidence="10" type="ORF">SELMODRAFT_15428</name>
    <name evidence="11" type="ORF">SELMODRAFT_25552</name>
</gene>
<evidence type="ECO:0000313" key="10">
    <source>
        <dbReference type="EMBL" id="EFJ29330.1"/>
    </source>
</evidence>
<dbReference type="InterPro" id="IPR035979">
    <property type="entry name" value="RBD_domain_sf"/>
</dbReference>
<keyword evidence="2" id="KW-0150">Chloroplast</keyword>
<feature type="non-terminal residue" evidence="11">
    <location>
        <position position="197"/>
    </location>
</feature>
<dbReference type="CDD" id="cd21608">
    <property type="entry name" value="RRM2_NsCP33_like"/>
    <property type="match status" value="1"/>
</dbReference>
<dbReference type="Pfam" id="PF00076">
    <property type="entry name" value="RRM_1"/>
    <property type="match status" value="2"/>
</dbReference>
<keyword evidence="3" id="KW-0934">Plastid</keyword>
<dbReference type="Proteomes" id="UP000001514">
    <property type="component" value="Unassembled WGS sequence"/>
</dbReference>
<keyword evidence="12" id="KW-1185">Reference proteome</keyword>
<sequence length="197" mass="21091">EPDERDFGSFRSEPAPNTKLYVGNIAWNVDSKMLADCFNGVGITELEEVMYDRMLGKSRGFAFVTLSTEDAAKTAIEKLDGHELEGRPLRVNYPQVPRGGGGFGGGFGTRPSIPANPAKCFVANIPWSVDDQGLQEFFSSHGTVVDCRILTDAESGRSRGIGFVTFATPDEANNAISALDGAELGGRSIRVALATGR</sequence>
<protein>
    <recommendedName>
        <fullName evidence="9">RRM domain-containing protein</fullName>
    </recommendedName>
</protein>
<dbReference type="STRING" id="88036.D8QNN8"/>
<dbReference type="HOGENOM" id="CLU_012062_15_1_1"/>
<proteinExistence type="predicted"/>
<dbReference type="PANTHER" id="PTHR48025">
    <property type="entry name" value="OS02G0815200 PROTEIN"/>
    <property type="match status" value="1"/>
</dbReference>
<feature type="domain" description="RRM" evidence="9">
    <location>
        <begin position="118"/>
        <end position="196"/>
    </location>
</feature>
<dbReference type="AlphaFoldDB" id="D8QNN8"/>
<evidence type="ECO:0000256" key="1">
    <source>
        <dbReference type="ARBA" id="ARBA00004229"/>
    </source>
</evidence>
<dbReference type="GO" id="GO:0005737">
    <property type="term" value="C:cytoplasm"/>
    <property type="evidence" value="ECO:0000318"/>
    <property type="project" value="GO_Central"/>
</dbReference>
<accession>D8QNN8</accession>
<dbReference type="PANTHER" id="PTHR48025:SF1">
    <property type="entry name" value="RRM DOMAIN-CONTAINING PROTEIN"/>
    <property type="match status" value="1"/>
</dbReference>
<dbReference type="SUPFAM" id="SSF54928">
    <property type="entry name" value="RNA-binding domain, RBD"/>
    <property type="match status" value="2"/>
</dbReference>
<dbReference type="InParanoid" id="D8QNN8"/>
<dbReference type="InterPro" id="IPR012677">
    <property type="entry name" value="Nucleotide-bd_a/b_plait_sf"/>
</dbReference>
<dbReference type="Gramene" id="EFJ29330">
    <property type="protein sequence ID" value="EFJ29330"/>
    <property type="gene ID" value="SELMODRAFT_15428"/>
</dbReference>
<keyword evidence="6 8" id="KW-0694">RNA-binding</keyword>
<evidence type="ECO:0000256" key="3">
    <source>
        <dbReference type="ARBA" id="ARBA00022640"/>
    </source>
</evidence>
<dbReference type="Gramene" id="EFJ38139">
    <property type="protein sequence ID" value="EFJ38139"/>
    <property type="gene ID" value="SELMODRAFT_25552"/>
</dbReference>
<dbReference type="PROSITE" id="PS50102">
    <property type="entry name" value="RRM"/>
    <property type="match status" value="2"/>
</dbReference>
<dbReference type="GO" id="GO:0005634">
    <property type="term" value="C:nucleus"/>
    <property type="evidence" value="ECO:0000318"/>
    <property type="project" value="GO_Central"/>
</dbReference>
<dbReference type="Gene3D" id="3.30.70.330">
    <property type="match status" value="2"/>
</dbReference>
<keyword evidence="7" id="KW-0687">Ribonucleoprotein</keyword>
<feature type="non-terminal residue" evidence="11">
    <location>
        <position position="1"/>
    </location>
</feature>
<reference evidence="11 12" key="1">
    <citation type="journal article" date="2011" name="Science">
        <title>The Selaginella genome identifies genetic changes associated with the evolution of vascular plants.</title>
        <authorList>
            <person name="Banks J.A."/>
            <person name="Nishiyama T."/>
            <person name="Hasebe M."/>
            <person name="Bowman J.L."/>
            <person name="Gribskov M."/>
            <person name="dePamphilis C."/>
            <person name="Albert V.A."/>
            <person name="Aono N."/>
            <person name="Aoyama T."/>
            <person name="Ambrose B.A."/>
            <person name="Ashton N.W."/>
            <person name="Axtell M.J."/>
            <person name="Barker E."/>
            <person name="Barker M.S."/>
            <person name="Bennetzen J.L."/>
            <person name="Bonawitz N.D."/>
            <person name="Chapple C."/>
            <person name="Cheng C."/>
            <person name="Correa L.G."/>
            <person name="Dacre M."/>
            <person name="DeBarry J."/>
            <person name="Dreyer I."/>
            <person name="Elias M."/>
            <person name="Engstrom E.M."/>
            <person name="Estelle M."/>
            <person name="Feng L."/>
            <person name="Finet C."/>
            <person name="Floyd S.K."/>
            <person name="Frommer W.B."/>
            <person name="Fujita T."/>
            <person name="Gramzow L."/>
            <person name="Gutensohn M."/>
            <person name="Harholt J."/>
            <person name="Hattori M."/>
            <person name="Heyl A."/>
            <person name="Hirai T."/>
            <person name="Hiwatashi Y."/>
            <person name="Ishikawa M."/>
            <person name="Iwata M."/>
            <person name="Karol K.G."/>
            <person name="Koehler B."/>
            <person name="Kolukisaoglu U."/>
            <person name="Kubo M."/>
            <person name="Kurata T."/>
            <person name="Lalonde S."/>
            <person name="Li K."/>
            <person name="Li Y."/>
            <person name="Litt A."/>
            <person name="Lyons E."/>
            <person name="Manning G."/>
            <person name="Maruyama T."/>
            <person name="Michael T.P."/>
            <person name="Mikami K."/>
            <person name="Miyazaki S."/>
            <person name="Morinaga S."/>
            <person name="Murata T."/>
            <person name="Mueller-Roeber B."/>
            <person name="Nelson D.R."/>
            <person name="Obara M."/>
            <person name="Oguri Y."/>
            <person name="Olmstead R.G."/>
            <person name="Onodera N."/>
            <person name="Petersen B.L."/>
            <person name="Pils B."/>
            <person name="Prigge M."/>
            <person name="Rensing S.A."/>
            <person name="Riano-Pachon D.M."/>
            <person name="Roberts A.W."/>
            <person name="Sato Y."/>
            <person name="Scheller H.V."/>
            <person name="Schulz B."/>
            <person name="Schulz C."/>
            <person name="Shakirov E.V."/>
            <person name="Shibagaki N."/>
            <person name="Shinohara N."/>
            <person name="Shippen D.E."/>
            <person name="Soerensen I."/>
            <person name="Sotooka R."/>
            <person name="Sugimoto N."/>
            <person name="Sugita M."/>
            <person name="Sumikawa N."/>
            <person name="Tanurdzic M."/>
            <person name="Theissen G."/>
            <person name="Ulvskov P."/>
            <person name="Wakazuki S."/>
            <person name="Weng J.K."/>
            <person name="Willats W.W."/>
            <person name="Wipf D."/>
            <person name="Wolf P.G."/>
            <person name="Yang L."/>
            <person name="Zimmer A.D."/>
            <person name="Zhu Q."/>
            <person name="Mitros T."/>
            <person name="Hellsten U."/>
            <person name="Loque D."/>
            <person name="Otillar R."/>
            <person name="Salamov A."/>
            <person name="Schmutz J."/>
            <person name="Shapiro H."/>
            <person name="Lindquist E."/>
            <person name="Lucas S."/>
            <person name="Rokhsar D."/>
            <person name="Grigoriev I.V."/>
        </authorList>
    </citation>
    <scope>NUCLEOTIDE SEQUENCE [LARGE SCALE GENOMIC DNA]</scope>
</reference>
<evidence type="ECO:0000259" key="9">
    <source>
        <dbReference type="PROSITE" id="PS50102"/>
    </source>
</evidence>
<dbReference type="GO" id="GO:1990904">
    <property type="term" value="C:ribonucleoprotein complex"/>
    <property type="evidence" value="ECO:0000318"/>
    <property type="project" value="GO_Central"/>
</dbReference>
<dbReference type="eggNOG" id="KOG0118">
    <property type="taxonomic scope" value="Eukaryota"/>
</dbReference>
<dbReference type="GO" id="GO:0006397">
    <property type="term" value="P:mRNA processing"/>
    <property type="evidence" value="ECO:0007669"/>
    <property type="project" value="UniProtKB-KW"/>
</dbReference>
<evidence type="ECO:0000256" key="2">
    <source>
        <dbReference type="ARBA" id="ARBA00022528"/>
    </source>
</evidence>
<dbReference type="EMBL" id="GL377565">
    <property type="protein sequence ID" value="EFJ38139.1"/>
    <property type="molecule type" value="Genomic_DNA"/>
</dbReference>
<dbReference type="InterPro" id="IPR050502">
    <property type="entry name" value="Euk_RNA-bind_prot"/>
</dbReference>
<dbReference type="EMBL" id="GL377577">
    <property type="protein sequence ID" value="EFJ29330.1"/>
    <property type="molecule type" value="Genomic_DNA"/>
</dbReference>
<evidence type="ECO:0000256" key="8">
    <source>
        <dbReference type="PROSITE-ProRule" id="PRU00176"/>
    </source>
</evidence>
<evidence type="ECO:0000256" key="6">
    <source>
        <dbReference type="ARBA" id="ARBA00022884"/>
    </source>
</evidence>
<organism evidence="12">
    <name type="scientific">Selaginella moellendorffii</name>
    <name type="common">Spikemoss</name>
    <dbReference type="NCBI Taxonomy" id="88036"/>
    <lineage>
        <taxon>Eukaryota</taxon>
        <taxon>Viridiplantae</taxon>
        <taxon>Streptophyta</taxon>
        <taxon>Embryophyta</taxon>
        <taxon>Tracheophyta</taxon>
        <taxon>Lycopodiopsida</taxon>
        <taxon>Selaginellales</taxon>
        <taxon>Selaginellaceae</taxon>
        <taxon>Selaginella</taxon>
    </lineage>
</organism>